<name>A0AAV9P5Z9_9PEZI</name>
<dbReference type="Pfam" id="PF13087">
    <property type="entry name" value="AAA_12"/>
    <property type="match status" value="1"/>
</dbReference>
<dbReference type="GO" id="GO:0004386">
    <property type="term" value="F:helicase activity"/>
    <property type="evidence" value="ECO:0007669"/>
    <property type="project" value="InterPro"/>
</dbReference>
<evidence type="ECO:0000256" key="4">
    <source>
        <dbReference type="SAM" id="MobiDB-lite"/>
    </source>
</evidence>
<gene>
    <name evidence="7" type="ORF">LTR77_006676</name>
</gene>
<dbReference type="InterPro" id="IPR041679">
    <property type="entry name" value="DNA2/NAM7-like_C"/>
</dbReference>
<dbReference type="EMBL" id="JAVRRT010000010">
    <property type="protein sequence ID" value="KAK5168108.1"/>
    <property type="molecule type" value="Genomic_DNA"/>
</dbReference>
<dbReference type="SUPFAM" id="SSF52540">
    <property type="entry name" value="P-loop containing nucleoside triphosphate hydrolases"/>
    <property type="match status" value="1"/>
</dbReference>
<evidence type="ECO:0000259" key="6">
    <source>
        <dbReference type="Pfam" id="PF13087"/>
    </source>
</evidence>
<evidence type="ECO:0000256" key="2">
    <source>
        <dbReference type="ARBA" id="ARBA00022490"/>
    </source>
</evidence>
<comment type="caution">
    <text evidence="7">The sequence shown here is derived from an EMBL/GenBank/DDBJ whole genome shotgun (WGS) entry which is preliminary data.</text>
</comment>
<sequence>MENSPHDQAHPPPPPSNLSSTLDVYARPFVPQRLRQVNLDPANVIWSAPPQSINYHDYVRTFAGSSFIHHQSPSLFGHDAPEANLDTNYASPNPQNESTGARDLFPQSLGSRSYHQHFHAALLYEGQSLQKECDDHALYRVPIVWDSHDSRPFMFLLHVPGLRESSIRIEVGDVVQLRQLRFDHNWEVINCPQLQGRPIPDPRYFDTQHNSIVWGIDRREETLRLRIDGLIFGSMLFNVRFMPQSTRLRAQFTAVTKVSDALYPDTFSNWMRSMLFPEAADGYYQKSLNRRSVDLEFPDPLLNYEQSKAIDTVLGGRYGPVPFIVSGPPGTGKTKTVVEMALQLLQRDNGAHILLCAPSDPAADTLVRRLSMHMNPPQLLRVNASSRSFPEVSNTILPYCHIEDGIFSLPSFAQLMKAKAVVITCRDANMLLQALLCTPKEAPYKPRLHWSGLLVDEAAQAIEPEALLPLSVVAPPSSDAVREEDWPLFVMAGDQHQLGPRTALKAPEIQTSLFERLLDRPFYCQHPLARSKGSGGSVRPLTQDMLPILRPAFTDLIRNYRSHPAILAMPSSLFYHDTLEPEATNTDSLLSWPRWQCRGWPVLFVSNTAADELEQDGGGWYNVKEAFIACEYASSFVQAGLLQPSEVCIMSPFQAQVKVLRKVARADFSLPGLNIGPLEAFQGLESRLVIICTTRTRDRFIDQDVARGLGILHEPKRFNVALTRAKEGLIVIGNASVLVRDRNWSAWLRFCRRNGLCEDKAVLDGIVPGGDEDDGWKERSRLEKQLVSSEQAQGGLLDIVDGARELGIAHPDDYLWDSGLEAEELVRGKWDHDPWPTDSAG</sequence>
<keyword evidence="3" id="KW-0547">Nucleotide-binding</keyword>
<dbReference type="GeneID" id="89928016"/>
<dbReference type="Proteomes" id="UP001337655">
    <property type="component" value="Unassembled WGS sequence"/>
</dbReference>
<dbReference type="InterPro" id="IPR027417">
    <property type="entry name" value="P-loop_NTPase"/>
</dbReference>
<protein>
    <recommendedName>
        <fullName evidence="9">RNA helicase</fullName>
    </recommendedName>
</protein>
<keyword evidence="3" id="KW-0347">Helicase</keyword>
<dbReference type="Gene3D" id="3.40.50.300">
    <property type="entry name" value="P-loop containing nucleotide triphosphate hydrolases"/>
    <property type="match status" value="2"/>
</dbReference>
<feature type="domain" description="DNA2/NAM7 helicase helicase" evidence="5">
    <location>
        <begin position="302"/>
        <end position="387"/>
    </location>
</feature>
<keyword evidence="8" id="KW-1185">Reference proteome</keyword>
<feature type="domain" description="DNA2/NAM7 helicase-like C-terminal" evidence="6">
    <location>
        <begin position="555"/>
        <end position="735"/>
    </location>
</feature>
<organism evidence="7 8">
    <name type="scientific">Saxophila tyrrhenica</name>
    <dbReference type="NCBI Taxonomy" id="1690608"/>
    <lineage>
        <taxon>Eukaryota</taxon>
        <taxon>Fungi</taxon>
        <taxon>Dikarya</taxon>
        <taxon>Ascomycota</taxon>
        <taxon>Pezizomycotina</taxon>
        <taxon>Dothideomycetes</taxon>
        <taxon>Dothideomycetidae</taxon>
        <taxon>Mycosphaerellales</taxon>
        <taxon>Extremaceae</taxon>
        <taxon>Saxophila</taxon>
    </lineage>
</organism>
<reference evidence="7 8" key="1">
    <citation type="submission" date="2023-08" db="EMBL/GenBank/DDBJ databases">
        <title>Black Yeasts Isolated from many extreme environments.</title>
        <authorList>
            <person name="Coleine C."/>
            <person name="Stajich J.E."/>
            <person name="Selbmann L."/>
        </authorList>
    </citation>
    <scope>NUCLEOTIDE SEQUENCE [LARGE SCALE GENOMIC DNA]</scope>
    <source>
        <strain evidence="7 8">CCFEE 5935</strain>
    </source>
</reference>
<comment type="subcellular location">
    <subcellularLocation>
        <location evidence="1">Cytoplasm</location>
    </subcellularLocation>
</comment>
<evidence type="ECO:0000256" key="1">
    <source>
        <dbReference type="ARBA" id="ARBA00004496"/>
    </source>
</evidence>
<dbReference type="PANTHER" id="PTHR45418">
    <property type="entry name" value="CANCER/TESTIS ANTIGEN 55"/>
    <property type="match status" value="1"/>
</dbReference>
<keyword evidence="3" id="KW-0067">ATP-binding</keyword>
<feature type="region of interest" description="Disordered" evidence="4">
    <location>
        <begin position="1"/>
        <end position="21"/>
    </location>
</feature>
<dbReference type="InterPro" id="IPR041677">
    <property type="entry name" value="DNA2/NAM7_AAA_11"/>
</dbReference>
<dbReference type="CDD" id="cd18808">
    <property type="entry name" value="SF1_C_Upf1"/>
    <property type="match status" value="1"/>
</dbReference>
<dbReference type="PANTHER" id="PTHR45418:SF5">
    <property type="entry name" value="BRCA2-INTERACTING PROTEIN-LIKE-RELATED"/>
    <property type="match status" value="1"/>
</dbReference>
<dbReference type="AlphaFoldDB" id="A0AAV9P5Z9"/>
<evidence type="ECO:0000256" key="3">
    <source>
        <dbReference type="ARBA" id="ARBA00022806"/>
    </source>
</evidence>
<keyword evidence="2" id="KW-0963">Cytoplasm</keyword>
<dbReference type="RefSeq" id="XP_064657718.1">
    <property type="nucleotide sequence ID" value="XM_064803917.1"/>
</dbReference>
<evidence type="ECO:0000313" key="8">
    <source>
        <dbReference type="Proteomes" id="UP001337655"/>
    </source>
</evidence>
<dbReference type="InterPro" id="IPR047187">
    <property type="entry name" value="SF1_C_Upf1"/>
</dbReference>
<accession>A0AAV9P5Z9</accession>
<evidence type="ECO:0000259" key="5">
    <source>
        <dbReference type="Pfam" id="PF13086"/>
    </source>
</evidence>
<proteinExistence type="predicted"/>
<dbReference type="Pfam" id="PF13086">
    <property type="entry name" value="AAA_11"/>
    <property type="match status" value="1"/>
</dbReference>
<dbReference type="GO" id="GO:0005737">
    <property type="term" value="C:cytoplasm"/>
    <property type="evidence" value="ECO:0007669"/>
    <property type="project" value="UniProtKB-SubCell"/>
</dbReference>
<evidence type="ECO:0008006" key="9">
    <source>
        <dbReference type="Google" id="ProtNLM"/>
    </source>
</evidence>
<keyword evidence="3" id="KW-0378">Hydrolase</keyword>
<evidence type="ECO:0000313" key="7">
    <source>
        <dbReference type="EMBL" id="KAK5168108.1"/>
    </source>
</evidence>